<dbReference type="KEGG" id="pxu:106126469"/>
<keyword evidence="14" id="KW-1185">Reference proteome</keyword>
<gene>
    <name evidence="15" type="primary">LOC106126469</name>
    <name evidence="13" type="ORF">RR46_12787</name>
</gene>
<evidence type="ECO:0000256" key="8">
    <source>
        <dbReference type="ARBA" id="ARBA00038932"/>
    </source>
</evidence>
<evidence type="ECO:0000256" key="4">
    <source>
        <dbReference type="ARBA" id="ARBA00022525"/>
    </source>
</evidence>
<keyword evidence="3" id="KW-0202">Cytokine</keyword>
<dbReference type="PANTHER" id="PTHR11954">
    <property type="entry name" value="D-DOPACHROME DECARBOXYLASE"/>
    <property type="match status" value="1"/>
</dbReference>
<dbReference type="GO" id="GO:0004167">
    <property type="term" value="F:dopachrome isomerase activity"/>
    <property type="evidence" value="ECO:0007669"/>
    <property type="project" value="UniProtKB-EC"/>
</dbReference>
<comment type="subcellular location">
    <subcellularLocation>
        <location evidence="1">Secreted</location>
    </subcellularLocation>
</comment>
<evidence type="ECO:0000256" key="12">
    <source>
        <dbReference type="ARBA" id="ARBA00042730"/>
    </source>
</evidence>
<organism evidence="13 14">
    <name type="scientific">Papilio xuthus</name>
    <name type="common">Asian swallowtail butterfly</name>
    <dbReference type="NCBI Taxonomy" id="66420"/>
    <lineage>
        <taxon>Eukaryota</taxon>
        <taxon>Metazoa</taxon>
        <taxon>Ecdysozoa</taxon>
        <taxon>Arthropoda</taxon>
        <taxon>Hexapoda</taxon>
        <taxon>Insecta</taxon>
        <taxon>Pterygota</taxon>
        <taxon>Neoptera</taxon>
        <taxon>Endopterygota</taxon>
        <taxon>Lepidoptera</taxon>
        <taxon>Glossata</taxon>
        <taxon>Ditrysia</taxon>
        <taxon>Papilionoidea</taxon>
        <taxon>Papilionidae</taxon>
        <taxon>Papilioninae</taxon>
        <taxon>Papilio</taxon>
    </lineage>
</organism>
<dbReference type="EC" id="5.3.2.1" evidence="9"/>
<evidence type="ECO:0000256" key="7">
    <source>
        <dbReference type="ARBA" id="ARBA00036823"/>
    </source>
</evidence>
<protein>
    <recommendedName>
        <fullName evidence="12">L-dopachrome isomerase</fullName>
        <ecNumber evidence="9">5.3.2.1</ecNumber>
        <ecNumber evidence="8">5.3.3.12</ecNumber>
    </recommendedName>
    <alternativeName>
        <fullName evidence="10">L-dopachrome tautomerase</fullName>
    </alternativeName>
    <alternativeName>
        <fullName evidence="11">Phenylpyruvate tautomerase</fullName>
    </alternativeName>
</protein>
<keyword evidence="4" id="KW-0964">Secreted</keyword>
<dbReference type="Proteomes" id="UP000694872">
    <property type="component" value="Unplaced"/>
</dbReference>
<dbReference type="GO" id="GO:0005125">
    <property type="term" value="F:cytokine activity"/>
    <property type="evidence" value="ECO:0007669"/>
    <property type="project" value="UniProtKB-KW"/>
</dbReference>
<comment type="catalytic activity">
    <reaction evidence="7">
        <text>L-dopachrome = 5,6-dihydroxyindole-2-carboxylate</text>
        <dbReference type="Rhea" id="RHEA:13041"/>
        <dbReference type="ChEBI" id="CHEBI:16875"/>
        <dbReference type="ChEBI" id="CHEBI:57509"/>
        <dbReference type="EC" id="5.3.3.12"/>
    </reaction>
</comment>
<evidence type="ECO:0000256" key="9">
    <source>
        <dbReference type="ARBA" id="ARBA00039086"/>
    </source>
</evidence>
<sequence>MPCLKIYTNISSYKIPRDFVDKIIPVLAKAVKKDNNKFICVTTGDCQMSFGGESSEPSVIATLESIGNLGPNENKEIVRELSKHLEKELKVKPHRFFLTFYDLLPYNVAKGGVTIEEIGA</sequence>
<comment type="catalytic activity">
    <reaction evidence="6">
        <text>3-phenylpyruvate = enol-phenylpyruvate</text>
        <dbReference type="Rhea" id="RHEA:17097"/>
        <dbReference type="ChEBI" id="CHEBI:16815"/>
        <dbReference type="ChEBI" id="CHEBI:18005"/>
        <dbReference type="EC" id="5.3.2.1"/>
    </reaction>
</comment>
<dbReference type="EMBL" id="KQ459593">
    <property type="protein sequence ID" value="KPI96757.1"/>
    <property type="molecule type" value="Genomic_DNA"/>
</dbReference>
<evidence type="ECO:0000256" key="3">
    <source>
        <dbReference type="ARBA" id="ARBA00022514"/>
    </source>
</evidence>
<dbReference type="InterPro" id="IPR014347">
    <property type="entry name" value="Tautomerase/MIF_sf"/>
</dbReference>
<dbReference type="Proteomes" id="UP000053268">
    <property type="component" value="Unassembled WGS sequence"/>
</dbReference>
<accession>A0A194PTW4</accession>
<proteinExistence type="inferred from homology"/>
<evidence type="ECO:0000256" key="6">
    <source>
        <dbReference type="ARBA" id="ARBA00036735"/>
    </source>
</evidence>
<evidence type="ECO:0000256" key="10">
    <source>
        <dbReference type="ARBA" id="ARBA00041631"/>
    </source>
</evidence>
<dbReference type="RefSeq" id="XP_013179608.1">
    <property type="nucleotide sequence ID" value="XM_013324154.1"/>
</dbReference>
<keyword evidence="5" id="KW-0413">Isomerase</keyword>
<dbReference type="InterPro" id="IPR001398">
    <property type="entry name" value="Macrophage_inhib_fac"/>
</dbReference>
<evidence type="ECO:0000313" key="13">
    <source>
        <dbReference type="EMBL" id="KPI96757.1"/>
    </source>
</evidence>
<dbReference type="OrthoDB" id="6080988at2759"/>
<dbReference type="GO" id="GO:0050178">
    <property type="term" value="F:phenylpyruvate tautomerase activity"/>
    <property type="evidence" value="ECO:0007669"/>
    <property type="project" value="UniProtKB-EC"/>
</dbReference>
<evidence type="ECO:0000256" key="5">
    <source>
        <dbReference type="ARBA" id="ARBA00023235"/>
    </source>
</evidence>
<dbReference type="GO" id="GO:0005615">
    <property type="term" value="C:extracellular space"/>
    <property type="evidence" value="ECO:0007669"/>
    <property type="project" value="UniProtKB-KW"/>
</dbReference>
<evidence type="ECO:0000256" key="11">
    <source>
        <dbReference type="ARBA" id="ARBA00041912"/>
    </source>
</evidence>
<dbReference type="GeneID" id="106126469"/>
<evidence type="ECO:0000313" key="15">
    <source>
        <dbReference type="RefSeq" id="XP_013179608.1"/>
    </source>
</evidence>
<dbReference type="PANTHER" id="PTHR11954:SF6">
    <property type="entry name" value="MACROPHAGE MIGRATION INHIBITORY FACTOR"/>
    <property type="match status" value="1"/>
</dbReference>
<comment type="similarity">
    <text evidence="2">Belongs to the MIF family.</text>
</comment>
<dbReference type="Pfam" id="PF01187">
    <property type="entry name" value="MIF"/>
    <property type="match status" value="1"/>
</dbReference>
<dbReference type="SUPFAM" id="SSF55331">
    <property type="entry name" value="Tautomerase/MIF"/>
    <property type="match status" value="1"/>
</dbReference>
<evidence type="ECO:0000313" key="14">
    <source>
        <dbReference type="Proteomes" id="UP000053268"/>
    </source>
</evidence>
<dbReference type="EC" id="5.3.3.12" evidence="8"/>
<evidence type="ECO:0000256" key="2">
    <source>
        <dbReference type="ARBA" id="ARBA00005851"/>
    </source>
</evidence>
<evidence type="ECO:0000256" key="1">
    <source>
        <dbReference type="ARBA" id="ARBA00004613"/>
    </source>
</evidence>
<dbReference type="STRING" id="66420.A0A194PTW4"/>
<reference evidence="13 14" key="1">
    <citation type="journal article" date="2015" name="Nat. Commun.">
        <title>Outbred genome sequencing and CRISPR/Cas9 gene editing in butterflies.</title>
        <authorList>
            <person name="Li X."/>
            <person name="Fan D."/>
            <person name="Zhang W."/>
            <person name="Liu G."/>
            <person name="Zhang L."/>
            <person name="Zhao L."/>
            <person name="Fang X."/>
            <person name="Chen L."/>
            <person name="Dong Y."/>
            <person name="Chen Y."/>
            <person name="Ding Y."/>
            <person name="Zhao R."/>
            <person name="Feng M."/>
            <person name="Zhu Y."/>
            <person name="Feng Y."/>
            <person name="Jiang X."/>
            <person name="Zhu D."/>
            <person name="Xiang H."/>
            <person name="Feng X."/>
            <person name="Li S."/>
            <person name="Wang J."/>
            <person name="Zhang G."/>
            <person name="Kronforst M.R."/>
            <person name="Wang W."/>
        </authorList>
    </citation>
    <scope>NUCLEOTIDE SEQUENCE [LARGE SCALE GENOMIC DNA]</scope>
    <source>
        <strain evidence="13">Ya'a_city_454_Px</strain>
        <tissue evidence="13">Whole body</tissue>
    </source>
</reference>
<dbReference type="AlphaFoldDB" id="A0A194PTW4"/>
<dbReference type="Gene3D" id="3.30.429.10">
    <property type="entry name" value="Macrophage Migration Inhibitory Factor"/>
    <property type="match status" value="1"/>
</dbReference>
<name>A0A194PTW4_PAPXU</name>
<reference evidence="15" key="2">
    <citation type="submission" date="2025-04" db="UniProtKB">
        <authorList>
            <consortium name="RefSeq"/>
        </authorList>
    </citation>
    <scope>IDENTIFICATION</scope>
</reference>